<keyword evidence="1" id="KW-0812">Transmembrane</keyword>
<dbReference type="Proteomes" id="UP001164539">
    <property type="component" value="Chromosome 14"/>
</dbReference>
<gene>
    <name evidence="1" type="ORF">OWV82_024799</name>
</gene>
<name>A0ACC1WTG3_MELAZ</name>
<accession>A0ACC1WTG3</accession>
<proteinExistence type="predicted"/>
<evidence type="ECO:0000313" key="1">
    <source>
        <dbReference type="EMBL" id="KAJ4701573.1"/>
    </source>
</evidence>
<evidence type="ECO:0000313" key="2">
    <source>
        <dbReference type="Proteomes" id="UP001164539"/>
    </source>
</evidence>
<reference evidence="1 2" key="1">
    <citation type="journal article" date="2023" name="Science">
        <title>Complex scaffold remodeling in plant triterpene biosynthesis.</title>
        <authorList>
            <person name="De La Pena R."/>
            <person name="Hodgson H."/>
            <person name="Liu J.C."/>
            <person name="Stephenson M.J."/>
            <person name="Martin A.C."/>
            <person name="Owen C."/>
            <person name="Harkess A."/>
            <person name="Leebens-Mack J."/>
            <person name="Jimenez L.E."/>
            <person name="Osbourn A."/>
            <person name="Sattely E.S."/>
        </authorList>
    </citation>
    <scope>NUCLEOTIDE SEQUENCE [LARGE SCALE GENOMIC DNA]</scope>
    <source>
        <strain evidence="2">cv. JPN11</strain>
        <tissue evidence="1">Leaf</tissue>
    </source>
</reference>
<dbReference type="EMBL" id="CM051407">
    <property type="protein sequence ID" value="KAJ4701573.1"/>
    <property type="molecule type" value="Genomic_DNA"/>
</dbReference>
<protein>
    <submittedName>
        <fullName evidence="1">Transmembrane protein</fullName>
    </submittedName>
</protein>
<organism evidence="1 2">
    <name type="scientific">Melia azedarach</name>
    <name type="common">Chinaberry tree</name>
    <dbReference type="NCBI Taxonomy" id="155640"/>
    <lineage>
        <taxon>Eukaryota</taxon>
        <taxon>Viridiplantae</taxon>
        <taxon>Streptophyta</taxon>
        <taxon>Embryophyta</taxon>
        <taxon>Tracheophyta</taxon>
        <taxon>Spermatophyta</taxon>
        <taxon>Magnoliopsida</taxon>
        <taxon>eudicotyledons</taxon>
        <taxon>Gunneridae</taxon>
        <taxon>Pentapetalae</taxon>
        <taxon>rosids</taxon>
        <taxon>malvids</taxon>
        <taxon>Sapindales</taxon>
        <taxon>Meliaceae</taxon>
        <taxon>Melia</taxon>
    </lineage>
</organism>
<keyword evidence="2" id="KW-1185">Reference proteome</keyword>
<keyword evidence="1" id="KW-0472">Membrane</keyword>
<comment type="caution">
    <text evidence="1">The sequence shown here is derived from an EMBL/GenBank/DDBJ whole genome shotgun (WGS) entry which is preliminary data.</text>
</comment>
<sequence>MMLLSQAPISTRKCSLNLKLTSPNPPLLSNSHLKSKFIPRTRRNSSNARPLSLTLAKAEGSVDSTKQATSPSFKNEDQTIFVTQENVPLEGVIQFGKPDFSSKLNKWGRVALLAGGDVLALLFFSAIGRYNHGFSVLDSETLRTADPFIAGWFLSAYFLGGYAEDGRGMNGLSKAVLAAAKSWGVGIPVGLVIRALTSGHFPPYPFILVTLGSTAVLLIGWRALLFTFLPNDKNKKNDMYRRGNPFELFELLTSLVRRW</sequence>